<keyword evidence="8" id="KW-1185">Reference proteome</keyword>
<evidence type="ECO:0000256" key="4">
    <source>
        <dbReference type="ARBA" id="ARBA00023263"/>
    </source>
</evidence>
<comment type="caution">
    <text evidence="7">The sequence shown here is derived from an EMBL/GenBank/DDBJ whole genome shotgun (WGS) entry which is preliminary data.</text>
</comment>
<dbReference type="InterPro" id="IPR008966">
    <property type="entry name" value="Adhesion_dom_sf"/>
</dbReference>
<organism evidence="7 8">
    <name type="scientific">Proteus alimentorum</name>
    <dbReference type="NCBI Taxonomy" id="1973495"/>
    <lineage>
        <taxon>Bacteria</taxon>
        <taxon>Pseudomonadati</taxon>
        <taxon>Pseudomonadota</taxon>
        <taxon>Gammaproteobacteria</taxon>
        <taxon>Enterobacterales</taxon>
        <taxon>Morganellaceae</taxon>
        <taxon>Proteus</taxon>
    </lineage>
</organism>
<dbReference type="Pfam" id="PF00419">
    <property type="entry name" value="Fimbrial"/>
    <property type="match status" value="1"/>
</dbReference>
<evidence type="ECO:0000259" key="6">
    <source>
        <dbReference type="Pfam" id="PF00419"/>
    </source>
</evidence>
<evidence type="ECO:0000313" key="8">
    <source>
        <dbReference type="Proteomes" id="UP000614721"/>
    </source>
</evidence>
<dbReference type="Proteomes" id="UP000614721">
    <property type="component" value="Unassembled WGS sequence"/>
</dbReference>
<comment type="subcellular location">
    <subcellularLocation>
        <location evidence="1">Fimbrium</location>
    </subcellularLocation>
</comment>
<proteinExistence type="inferred from homology"/>
<feature type="signal peptide" evidence="5">
    <location>
        <begin position="1"/>
        <end position="21"/>
    </location>
</feature>
<evidence type="ECO:0000256" key="1">
    <source>
        <dbReference type="ARBA" id="ARBA00004561"/>
    </source>
</evidence>
<feature type="domain" description="Fimbrial-type adhesion" evidence="6">
    <location>
        <begin position="26"/>
        <end position="178"/>
    </location>
</feature>
<dbReference type="InterPro" id="IPR050263">
    <property type="entry name" value="Bact_Fimbrial_Adh_Pro"/>
</dbReference>
<dbReference type="PANTHER" id="PTHR33420">
    <property type="entry name" value="FIMBRIAL SUBUNIT ELFA-RELATED"/>
    <property type="match status" value="1"/>
</dbReference>
<dbReference type="InterPro" id="IPR036937">
    <property type="entry name" value="Adhesion_dom_fimbrial_sf"/>
</dbReference>
<dbReference type="SUPFAM" id="SSF49401">
    <property type="entry name" value="Bacterial adhesins"/>
    <property type="match status" value="1"/>
</dbReference>
<evidence type="ECO:0000256" key="5">
    <source>
        <dbReference type="SAM" id="SignalP"/>
    </source>
</evidence>
<reference evidence="7 8" key="1">
    <citation type="submission" date="2020-11" db="EMBL/GenBank/DDBJ databases">
        <title>Enhanced detection system for hospital associated transmission using whole genome sequencing surveillance.</title>
        <authorList>
            <person name="Harrison L.H."/>
            <person name="Van Tyne D."/>
            <person name="Marsh J.W."/>
            <person name="Griffith M.P."/>
            <person name="Snyder D.J."/>
            <person name="Cooper V.S."/>
            <person name="Mustapha M."/>
        </authorList>
    </citation>
    <scope>NUCLEOTIDE SEQUENCE [LARGE SCALE GENOMIC DNA]</scope>
    <source>
        <strain evidence="7 8">PR00075</strain>
    </source>
</reference>
<feature type="chain" id="PRO_5045676360" evidence="5">
    <location>
        <begin position="22"/>
        <end position="178"/>
    </location>
</feature>
<comment type="similarity">
    <text evidence="2">Belongs to the fimbrial protein family.</text>
</comment>
<name>A0ABS0IQ10_9GAMM</name>
<keyword evidence="3 5" id="KW-0732">Signal</keyword>
<accession>A0ABS0IQ10</accession>
<gene>
    <name evidence="7" type="ORF">I4902_02205</name>
</gene>
<keyword evidence="4" id="KW-0281">Fimbrium</keyword>
<dbReference type="PANTHER" id="PTHR33420:SF3">
    <property type="entry name" value="FIMBRIAL SUBUNIT ELFA"/>
    <property type="match status" value="1"/>
</dbReference>
<dbReference type="RefSeq" id="WP_196567586.1">
    <property type="nucleotide sequence ID" value="NZ_JADRYY010000019.1"/>
</dbReference>
<dbReference type="EMBL" id="JADSJP010000002">
    <property type="protein sequence ID" value="MBG2878082.1"/>
    <property type="molecule type" value="Genomic_DNA"/>
</dbReference>
<dbReference type="InterPro" id="IPR000259">
    <property type="entry name" value="Adhesion_dom_fimbrial"/>
</dbReference>
<protein>
    <submittedName>
        <fullName evidence="7">Type 1 fimbrial protein</fullName>
    </submittedName>
</protein>
<dbReference type="Gene3D" id="2.60.40.1090">
    <property type="entry name" value="Fimbrial-type adhesion domain"/>
    <property type="match status" value="1"/>
</dbReference>
<evidence type="ECO:0000256" key="2">
    <source>
        <dbReference type="ARBA" id="ARBA00006671"/>
    </source>
</evidence>
<sequence>MRKVSLITALVFAAISTNVIAADGKITFNGEIVKQSCTVEGGNKDKTVTLPKVSAVSLKEAGNVTGTTPFTIELSNCNASETITDVGLSFVGPNIDLNTKTLKTEGIGATTAKNVNIALYNQDDNLIKLGLDKDDQNVQYAKIASDKAQLNYFARYYALGQAEPGLVETNVDFEIIYK</sequence>
<evidence type="ECO:0000256" key="3">
    <source>
        <dbReference type="ARBA" id="ARBA00022729"/>
    </source>
</evidence>
<evidence type="ECO:0000313" key="7">
    <source>
        <dbReference type="EMBL" id="MBG2878082.1"/>
    </source>
</evidence>